<feature type="domain" description="Helicase ATP-binding" evidence="5">
    <location>
        <begin position="45"/>
        <end position="218"/>
    </location>
</feature>
<evidence type="ECO:0000256" key="3">
    <source>
        <dbReference type="ARBA" id="ARBA00022806"/>
    </source>
</evidence>
<dbReference type="EMBL" id="PP438412">
    <property type="protein sequence ID" value="XAI95530.1"/>
    <property type="molecule type" value="Genomic_DNA"/>
</dbReference>
<dbReference type="PANTHER" id="PTHR47961:SF6">
    <property type="entry name" value="DNA-DIRECTED DNA POLYMERASE"/>
    <property type="match status" value="1"/>
</dbReference>
<keyword evidence="2" id="KW-0378">Hydrolase</keyword>
<dbReference type="Pfam" id="PF00271">
    <property type="entry name" value="Helicase_C"/>
    <property type="match status" value="1"/>
</dbReference>
<feature type="domain" description="Helicase C-terminal" evidence="6">
    <location>
        <begin position="252"/>
        <end position="408"/>
    </location>
</feature>
<dbReference type="InterPro" id="IPR011545">
    <property type="entry name" value="DEAD/DEAH_box_helicase_dom"/>
</dbReference>
<accession>A0AAX4QGK4</accession>
<dbReference type="CDD" id="cd17921">
    <property type="entry name" value="DEXHc_Ski2"/>
    <property type="match status" value="1"/>
</dbReference>
<evidence type="ECO:0000256" key="2">
    <source>
        <dbReference type="ARBA" id="ARBA00022801"/>
    </source>
</evidence>
<dbReference type="GO" id="GO:0005524">
    <property type="term" value="F:ATP binding"/>
    <property type="evidence" value="ECO:0007669"/>
    <property type="project" value="UniProtKB-KW"/>
</dbReference>
<keyword evidence="3" id="KW-0347">Helicase</keyword>
<evidence type="ECO:0000313" key="7">
    <source>
        <dbReference type="EMBL" id="XAI95530.1"/>
    </source>
</evidence>
<evidence type="ECO:0000256" key="1">
    <source>
        <dbReference type="ARBA" id="ARBA00022741"/>
    </source>
</evidence>
<dbReference type="SUPFAM" id="SSF52540">
    <property type="entry name" value="P-loop containing nucleoside triphosphate hydrolases"/>
    <property type="match status" value="1"/>
</dbReference>
<dbReference type="InterPro" id="IPR050474">
    <property type="entry name" value="Hel308_SKI2-like"/>
</dbReference>
<dbReference type="SMART" id="SM00490">
    <property type="entry name" value="HELICc"/>
    <property type="match status" value="1"/>
</dbReference>
<evidence type="ECO:0008006" key="9">
    <source>
        <dbReference type="Google" id="ProtNLM"/>
    </source>
</evidence>
<protein>
    <recommendedName>
        <fullName evidence="9">P-loop containing nucleoside triphosphate hydrolase protein</fullName>
    </recommendedName>
</protein>
<sequence>MTRYKPLRFDPEEYRDPETKQVRLPSRLTGRKGTFYANPLQELCIPYINSDSNMMIAAKTGAGKTICINMQVYRYLKGGGTVVYLAPYKTLADERFDEWSTGPFKEFGVATVSGDFKWTEDQIQRVANAQLICCTPESLLAGLVNHKSRKHDWIKKIALLVVDEQHVIVDEQRGASLESAISTLAQRNHDLRIIGVSGTLPNADEFTQWYTNLTNRPSVVVASDYQPVPIQRHFYHLAIPLRGEAYDDGVEEIYHNISHIEEQYPNDQFLIVVYTKKVGYELQKRFRRDGINVDFHSADIISREERKRIENSFRSRNVRFLICTTTLTVGVNLPARHVISTQSMWGYNPVPAHVILQAIGRAGRAGVDDRGYQHVFVSPGDDHVRIAQGTHVVSQLPNSFALQLLLAIYNGRVRGPMDLHPWYNSTLCSVQKLLPPVEELFGLPRLLPNTLAQLIQSQMIRIKDPEVEEALQEFETTKRGDICAQMMLDPVEFYERCFAMNRQVLNKPNPTEIDIAFAFGDLKAYEKAGGSDRRNRHITIDAFRSCKAPAHAQAVYNTLRNIPMHDPTLNQAAFTVKQDLKRWCGAMMRAKQETKVLPNGTLEQIYVTCLRVMRGIPERDARREYNRWRPDEIARLTAYDIYTLADAKRHPDRVVAAGVSRRRRSELGLP</sequence>
<dbReference type="PROSITE" id="PS51192">
    <property type="entry name" value="HELICASE_ATP_BIND_1"/>
    <property type="match status" value="1"/>
</dbReference>
<keyword evidence="1" id="KW-0547">Nucleotide-binding</keyword>
<dbReference type="PROSITE" id="PS51194">
    <property type="entry name" value="HELICASE_CTER"/>
    <property type="match status" value="1"/>
</dbReference>
<evidence type="ECO:0000256" key="4">
    <source>
        <dbReference type="ARBA" id="ARBA00022840"/>
    </source>
</evidence>
<dbReference type="GO" id="GO:0016787">
    <property type="term" value="F:hydrolase activity"/>
    <property type="evidence" value="ECO:0007669"/>
    <property type="project" value="UniProtKB-KW"/>
</dbReference>
<dbReference type="InterPro" id="IPR014001">
    <property type="entry name" value="Helicase_ATP-bd"/>
</dbReference>
<dbReference type="GO" id="GO:0004386">
    <property type="term" value="F:helicase activity"/>
    <property type="evidence" value="ECO:0007669"/>
    <property type="project" value="UniProtKB-KW"/>
</dbReference>
<dbReference type="InterPro" id="IPR027417">
    <property type="entry name" value="P-loop_NTPase"/>
</dbReference>
<organism evidence="7 8">
    <name type="scientific">Microcystis phage Mvi-JY20</name>
    <dbReference type="NCBI Taxonomy" id="3128146"/>
    <lineage>
        <taxon>Viruses</taxon>
        <taxon>Duplodnaviria</taxon>
        <taxon>Heunggongvirae</taxon>
        <taxon>Uroviricota</taxon>
        <taxon>Caudoviricetes</taxon>
    </lineage>
</organism>
<dbReference type="Gene3D" id="3.40.50.300">
    <property type="entry name" value="P-loop containing nucleotide triphosphate hydrolases"/>
    <property type="match status" value="2"/>
</dbReference>
<dbReference type="InterPro" id="IPR001650">
    <property type="entry name" value="Helicase_C-like"/>
</dbReference>
<dbReference type="PANTHER" id="PTHR47961">
    <property type="entry name" value="DNA POLYMERASE THETA, PUTATIVE (AFU_ORTHOLOGUE AFUA_1G05260)-RELATED"/>
    <property type="match status" value="1"/>
</dbReference>
<evidence type="ECO:0000259" key="5">
    <source>
        <dbReference type="PROSITE" id="PS51192"/>
    </source>
</evidence>
<evidence type="ECO:0000259" key="6">
    <source>
        <dbReference type="PROSITE" id="PS51194"/>
    </source>
</evidence>
<name>A0AAX4QGK4_9CAUD</name>
<dbReference type="Pfam" id="PF00270">
    <property type="entry name" value="DEAD"/>
    <property type="match status" value="1"/>
</dbReference>
<evidence type="ECO:0000313" key="8">
    <source>
        <dbReference type="Proteomes" id="UP001459105"/>
    </source>
</evidence>
<keyword evidence="4" id="KW-0067">ATP-binding</keyword>
<dbReference type="Proteomes" id="UP001459105">
    <property type="component" value="Segment"/>
</dbReference>
<proteinExistence type="predicted"/>
<reference evidence="7" key="1">
    <citation type="submission" date="2024-03" db="EMBL/GenBank/DDBJ databases">
        <authorList>
            <person name="Lin W."/>
            <person name="Li D."/>
            <person name="Tong Y."/>
        </authorList>
    </citation>
    <scope>NUCLEOTIDE SEQUENCE</scope>
</reference>
<dbReference type="GO" id="GO:0003676">
    <property type="term" value="F:nucleic acid binding"/>
    <property type="evidence" value="ECO:0007669"/>
    <property type="project" value="InterPro"/>
</dbReference>
<dbReference type="SMART" id="SM00487">
    <property type="entry name" value="DEXDc"/>
    <property type="match status" value="1"/>
</dbReference>